<accession>A0A146LYL5</accession>
<dbReference type="GO" id="GO:0048666">
    <property type="term" value="P:neuron development"/>
    <property type="evidence" value="ECO:0007669"/>
    <property type="project" value="UniProtKB-ARBA"/>
</dbReference>
<feature type="transmembrane region" description="Helical" evidence="7">
    <location>
        <begin position="1060"/>
        <end position="1087"/>
    </location>
</feature>
<evidence type="ECO:0000256" key="7">
    <source>
        <dbReference type="SAM" id="Phobius"/>
    </source>
</evidence>
<feature type="active site" description="Phosphocysteine intermediate" evidence="5">
    <location>
        <position position="1359"/>
    </location>
</feature>
<feature type="compositionally biased region" description="Low complexity" evidence="6">
    <location>
        <begin position="488"/>
        <end position="499"/>
    </location>
</feature>
<dbReference type="PANTHER" id="PTHR46198:SF4">
    <property type="entry name" value="PROTEIN-TYROSINE-PHOSPHATASE"/>
    <property type="match status" value="1"/>
</dbReference>
<dbReference type="InterPro" id="IPR008356">
    <property type="entry name" value="Tyr_Pase_KIM-con"/>
</dbReference>
<evidence type="ECO:0000259" key="9">
    <source>
        <dbReference type="PROSITE" id="PS50055"/>
    </source>
</evidence>
<evidence type="ECO:0000256" key="2">
    <source>
        <dbReference type="ARBA" id="ARBA00022553"/>
    </source>
</evidence>
<organism evidence="11">
    <name type="scientific">Lygus hesperus</name>
    <name type="common">Western plant bug</name>
    <dbReference type="NCBI Taxonomy" id="30085"/>
    <lineage>
        <taxon>Eukaryota</taxon>
        <taxon>Metazoa</taxon>
        <taxon>Ecdysozoa</taxon>
        <taxon>Arthropoda</taxon>
        <taxon>Hexapoda</taxon>
        <taxon>Insecta</taxon>
        <taxon>Pterygota</taxon>
        <taxon>Neoptera</taxon>
        <taxon>Paraneoptera</taxon>
        <taxon>Hemiptera</taxon>
        <taxon>Heteroptera</taxon>
        <taxon>Panheteroptera</taxon>
        <taxon>Cimicomorpha</taxon>
        <taxon>Miridae</taxon>
        <taxon>Mirini</taxon>
        <taxon>Lygus</taxon>
    </lineage>
</organism>
<feature type="region of interest" description="Disordered" evidence="6">
    <location>
        <begin position="144"/>
        <end position="184"/>
    </location>
</feature>
<feature type="signal peptide" evidence="8">
    <location>
        <begin position="1"/>
        <end position="21"/>
    </location>
</feature>
<keyword evidence="7" id="KW-0812">Transmembrane</keyword>
<feature type="region of interest" description="Disordered" evidence="6">
    <location>
        <begin position="898"/>
        <end position="919"/>
    </location>
</feature>
<evidence type="ECO:0000256" key="1">
    <source>
        <dbReference type="ARBA" id="ARBA00013064"/>
    </source>
</evidence>
<feature type="compositionally biased region" description="Basic and acidic residues" evidence="6">
    <location>
        <begin position="221"/>
        <end position="235"/>
    </location>
</feature>
<feature type="region of interest" description="Disordered" evidence="6">
    <location>
        <begin position="768"/>
        <end position="814"/>
    </location>
</feature>
<dbReference type="SMART" id="SM00404">
    <property type="entry name" value="PTPc_motif"/>
    <property type="match status" value="1"/>
</dbReference>
<dbReference type="PROSITE" id="PS50056">
    <property type="entry name" value="TYR_PHOSPHATASE_2"/>
    <property type="match status" value="1"/>
</dbReference>
<keyword evidence="11" id="KW-0675">Receptor</keyword>
<feature type="compositionally biased region" description="Low complexity" evidence="6">
    <location>
        <begin position="298"/>
        <end position="318"/>
    </location>
</feature>
<feature type="region of interest" description="Disordered" evidence="6">
    <location>
        <begin position="353"/>
        <end position="433"/>
    </location>
</feature>
<gene>
    <name evidence="11" type="primary">Ptpn5</name>
    <name evidence="11" type="ORF">g.55032</name>
</gene>
<dbReference type="GO" id="GO:0007165">
    <property type="term" value="P:signal transduction"/>
    <property type="evidence" value="ECO:0007669"/>
    <property type="project" value="TreeGrafter"/>
</dbReference>
<dbReference type="InterPro" id="IPR016130">
    <property type="entry name" value="Tyr_Pase_AS"/>
</dbReference>
<feature type="compositionally biased region" description="Basic and acidic residues" evidence="6">
    <location>
        <begin position="48"/>
        <end position="62"/>
    </location>
</feature>
<feature type="compositionally biased region" description="Basic and acidic residues" evidence="6">
    <location>
        <begin position="255"/>
        <end position="265"/>
    </location>
</feature>
<dbReference type="PROSITE" id="PS00383">
    <property type="entry name" value="TYR_PHOSPHATASE_1"/>
    <property type="match status" value="1"/>
</dbReference>
<sequence>MNWVAYWHLCWVLLFLNGVTAGDQESSPRPTSLKLPKQRRPLRSNNSIKKEKGPEGDFKFPEDGLSTTASALSRLSSRRTTNVDYLARNTVPVASVTETIRKSHRPPPAHLLAFQAVSTTERGSDKSNEPSLSPTGWALASLVPSKNATPPFPKRNTVVSGTAKPFNNYWSSRLSRPVPRTTPITPTDVASWLENEKNVTDSVISVENLVKPDNLTSNHDSPTREHKVPVEHDVPWTDSQSTERSNYLEKPSYSDSRKQPEDTTTSHHRKHHGGTTASHHSNRKHHSGNTTESRDHGSNSSQPSHQASSSPSDSDQNAGNNLLKEVKGADFGSSVLNGITGVLATAASRYTEEVKQEQTVSEIPKMNSTEDNATTTTNKPSDSLADSGNTTTHNTSEVANTVVPGVTLQPDQQETASSSVITSASSSNMFTNRSGDITTQNIVTSVPTTVTDIPNSESSPDALGELMGSLPIAKVTNKVANLIENFISPTTPSESSSPSQAFKNENGTTPEVNATANNEDNSETSTHPYSPITTTDYITETPKFVTKRKFRHHNTTTSGPHHNITTTESITTTLSNGLLEPRPHREKYPNKNRHSHESSATTLSLEVNDIPEAFTHVKDPSNLSSSSSQGTDNVLLPTSTLPPATTVESKPAATSTAPSSSMSYTMSPQLTTSTNIQNKSTPVTTIVIPVSTTRDDDMLTTTTELTVDTDQSTFTETGDDSSPTSTDSKMDKVFGINNGTETPTTTVGPIIIVRLTSARRGDTFTTKLTTTTENSSESAETTSLIPPKSSSFSPITTTTAPPTRTTTETTVDSWSPKRHYETAVTEKVHILVDKSDADDEHDDTLKYNVTTDVSDKKNNGTEQEDYNDSDKDEDDNDKENEVPTTTTLVIIEEITTKTPSTRATTRLPKTTTRETPSTTYEATENDVYHTTEVPVSPDDSVPAQRLRLTFQASHKEMCLVRDSLTESITALLKEAAASNIRMSQVRILNLGMAECSSKALPLANKVPVILHITDIEGKGDQNLTDLLYSYLKQGRLNFKYQVSNVEMGAKALLMDEEEQWGGTVIAAIVISSVAGVSLCCITILLMIMRKRQKGFTSYGQRCTPVSLEDYSLDNISVFNSVRRKAMRASKRSYGNPAFDDPVTVTNPLNFVGLSNMANSHTKIDTEYSEVPTVSVKPDELPPGAESKNRYANVIPIPETRVPLTGSDREEVFINANYVKGAKAAEKFYIACQAPLDSTIADFWMMIWEQQTQVVLMLTDLHENGVEKCADYLPPSEVLDCHRVFGDLQVTLKKREVREKYVISSLQLRNLESNLWREVIHLWYTGWPIRGVPDDLTSIIAYLIEARSYSKPGHPIVVHCSPGTGRTGTIIAIDIAIRDFETDRIVDIPKTVYSIRRDRAGAVQTNLQYYLIYQVIHLYATKLAGGGLDSI</sequence>
<dbReference type="PROSITE" id="PS50055">
    <property type="entry name" value="TYR_PHOSPHATASE_PTP"/>
    <property type="match status" value="1"/>
</dbReference>
<dbReference type="PRINTS" id="PR00700">
    <property type="entry name" value="PRTYPHPHTASE"/>
</dbReference>
<evidence type="ECO:0000256" key="5">
    <source>
        <dbReference type="PIRSR" id="PIRSR608356-50"/>
    </source>
</evidence>
<name>A0A146LYL5_LYGHE</name>
<feature type="region of interest" description="Disordered" evidence="6">
    <location>
        <begin position="210"/>
        <end position="320"/>
    </location>
</feature>
<feature type="region of interest" description="Disordered" evidence="6">
    <location>
        <begin position="711"/>
        <end position="731"/>
    </location>
</feature>
<feature type="region of interest" description="Disordered" evidence="6">
    <location>
        <begin position="577"/>
        <end position="602"/>
    </location>
</feature>
<evidence type="ECO:0000256" key="8">
    <source>
        <dbReference type="SAM" id="SignalP"/>
    </source>
</evidence>
<dbReference type="GO" id="GO:0005829">
    <property type="term" value="C:cytosol"/>
    <property type="evidence" value="ECO:0007669"/>
    <property type="project" value="TreeGrafter"/>
</dbReference>
<feature type="region of interest" description="Disordered" evidence="6">
    <location>
        <begin position="118"/>
        <end position="137"/>
    </location>
</feature>
<dbReference type="InterPro" id="IPR000387">
    <property type="entry name" value="Tyr_Pase_dom"/>
</dbReference>
<dbReference type="GO" id="GO:0005886">
    <property type="term" value="C:plasma membrane"/>
    <property type="evidence" value="ECO:0007669"/>
    <property type="project" value="TreeGrafter"/>
</dbReference>
<feature type="compositionally biased region" description="Polar residues" evidence="6">
    <location>
        <begin position="357"/>
        <end position="399"/>
    </location>
</feature>
<keyword evidence="8" id="KW-0732">Signal</keyword>
<evidence type="ECO:0000256" key="4">
    <source>
        <dbReference type="ARBA" id="ARBA00022912"/>
    </source>
</evidence>
<feature type="compositionally biased region" description="Acidic residues" evidence="6">
    <location>
        <begin position="862"/>
        <end position="878"/>
    </location>
</feature>
<feature type="compositionally biased region" description="Polar residues" evidence="6">
    <location>
        <begin position="500"/>
        <end position="534"/>
    </location>
</feature>
<dbReference type="InterPro" id="IPR000242">
    <property type="entry name" value="PTP_cat"/>
</dbReference>
<dbReference type="PANTHER" id="PTHR46198">
    <property type="entry name" value="PROTEIN-TYROSINE-PHOSPHATASE"/>
    <property type="match status" value="1"/>
</dbReference>
<feature type="compositionally biased region" description="Low complexity" evidence="6">
    <location>
        <begin position="415"/>
        <end position="427"/>
    </location>
</feature>
<feature type="region of interest" description="Disordered" evidence="6">
    <location>
        <begin position="22"/>
        <end position="64"/>
    </location>
</feature>
<evidence type="ECO:0000313" key="11">
    <source>
        <dbReference type="EMBL" id="JAQ12671.1"/>
    </source>
</evidence>
<dbReference type="EMBL" id="GDHC01005958">
    <property type="protein sequence ID" value="JAQ12671.1"/>
    <property type="molecule type" value="Transcribed_RNA"/>
</dbReference>
<keyword evidence="4" id="KW-0904">Protein phosphatase</keyword>
<feature type="compositionally biased region" description="Low complexity" evidence="6">
    <location>
        <begin position="711"/>
        <end position="727"/>
    </location>
</feature>
<dbReference type="CDD" id="cd00047">
    <property type="entry name" value="PTPc"/>
    <property type="match status" value="1"/>
</dbReference>
<keyword evidence="7" id="KW-1133">Transmembrane helix</keyword>
<feature type="region of interest" description="Disordered" evidence="6">
    <location>
        <begin position="488"/>
        <end position="534"/>
    </location>
</feature>
<feature type="chain" id="PRO_5007527545" description="protein-tyrosine-phosphatase" evidence="8">
    <location>
        <begin position="22"/>
        <end position="1430"/>
    </location>
</feature>
<feature type="domain" description="Tyrosine specific protein phosphatases" evidence="10">
    <location>
        <begin position="1333"/>
        <end position="1409"/>
    </location>
</feature>
<feature type="region of interest" description="Disordered" evidence="6">
    <location>
        <begin position="839"/>
        <end position="885"/>
    </location>
</feature>
<dbReference type="Pfam" id="PF00102">
    <property type="entry name" value="Y_phosphatase"/>
    <property type="match status" value="1"/>
</dbReference>
<feature type="compositionally biased region" description="Polar residues" evidence="6">
    <location>
        <begin position="621"/>
        <end position="632"/>
    </location>
</feature>
<feature type="domain" description="Tyrosine-protein phosphatase" evidence="9">
    <location>
        <begin position="1182"/>
        <end position="1418"/>
    </location>
</feature>
<dbReference type="SUPFAM" id="SSF52799">
    <property type="entry name" value="(Phosphotyrosine protein) phosphatases II"/>
    <property type="match status" value="1"/>
</dbReference>
<keyword evidence="2" id="KW-0597">Phosphoprotein</keyword>
<protein>
    <recommendedName>
        <fullName evidence="1">protein-tyrosine-phosphatase</fullName>
        <ecNumber evidence="1">3.1.3.48</ecNumber>
    </recommendedName>
</protein>
<dbReference type="GO" id="GO:0030054">
    <property type="term" value="C:cell junction"/>
    <property type="evidence" value="ECO:0007669"/>
    <property type="project" value="TreeGrafter"/>
</dbReference>
<dbReference type="EC" id="3.1.3.48" evidence="1"/>
<feature type="region of interest" description="Disordered" evidence="6">
    <location>
        <begin position="616"/>
        <end position="666"/>
    </location>
</feature>
<reference evidence="11" key="1">
    <citation type="journal article" date="2016" name="Gigascience">
        <title>De novo construction of an expanded transcriptome assembly for the western tarnished plant bug, Lygus hesperus.</title>
        <authorList>
            <person name="Tassone E.E."/>
            <person name="Geib S.M."/>
            <person name="Hall B."/>
            <person name="Fabrick J.A."/>
            <person name="Brent C.S."/>
            <person name="Hull J.J."/>
        </authorList>
    </citation>
    <scope>NUCLEOTIDE SEQUENCE</scope>
</reference>
<dbReference type="InterPro" id="IPR029021">
    <property type="entry name" value="Prot-tyrosine_phosphatase-like"/>
</dbReference>
<evidence type="ECO:0000256" key="3">
    <source>
        <dbReference type="ARBA" id="ARBA00022801"/>
    </source>
</evidence>
<dbReference type="GO" id="GO:0004725">
    <property type="term" value="F:protein tyrosine phosphatase activity"/>
    <property type="evidence" value="ECO:0007669"/>
    <property type="project" value="UniProtKB-EC"/>
</dbReference>
<proteinExistence type="predicted"/>
<keyword evidence="3" id="KW-0378">Hydrolase</keyword>
<dbReference type="InterPro" id="IPR003595">
    <property type="entry name" value="Tyr_Pase_cat"/>
</dbReference>
<evidence type="ECO:0000259" key="10">
    <source>
        <dbReference type="PROSITE" id="PS50056"/>
    </source>
</evidence>
<dbReference type="SMART" id="SM00194">
    <property type="entry name" value="PTPc"/>
    <property type="match status" value="1"/>
</dbReference>
<feature type="compositionally biased region" description="Low complexity" evidence="6">
    <location>
        <begin position="635"/>
        <end position="666"/>
    </location>
</feature>
<dbReference type="Gene3D" id="3.90.190.10">
    <property type="entry name" value="Protein tyrosine phosphatase superfamily"/>
    <property type="match status" value="1"/>
</dbReference>
<keyword evidence="7" id="KW-0472">Membrane</keyword>
<evidence type="ECO:0000256" key="6">
    <source>
        <dbReference type="SAM" id="MobiDB-lite"/>
    </source>
</evidence>
<dbReference type="GO" id="GO:0019901">
    <property type="term" value="F:protein kinase binding"/>
    <property type="evidence" value="ECO:0007669"/>
    <property type="project" value="TreeGrafter"/>
</dbReference>